<dbReference type="AlphaFoldDB" id="A0A068SAF8"/>
<accession>A0A068SAF8</accession>
<gene>
    <name evidence="1" type="ORF">LCOR_10165.1</name>
</gene>
<name>A0A068SAF8_9FUNG</name>
<reference evidence="1" key="1">
    <citation type="submission" date="2013-08" db="EMBL/GenBank/DDBJ databases">
        <title>Gene expansion shapes genome architecture in the human pathogen Lichtheimia corymbifera: an evolutionary genomics analysis in the ancient terrestrial Mucorales (Mucoromycotina).</title>
        <authorList>
            <person name="Schwartze V.U."/>
            <person name="Winter S."/>
            <person name="Shelest E."/>
            <person name="Marcet-Houben M."/>
            <person name="Horn F."/>
            <person name="Wehner S."/>
            <person name="Hoffmann K."/>
            <person name="Riege K."/>
            <person name="Sammeth M."/>
            <person name="Nowrousian M."/>
            <person name="Valiante V."/>
            <person name="Linde J."/>
            <person name="Jacobsen I.D."/>
            <person name="Marz M."/>
            <person name="Brakhage A.A."/>
            <person name="Gabaldon T."/>
            <person name="Bocker S."/>
            <person name="Voigt K."/>
        </authorList>
    </citation>
    <scope>NUCLEOTIDE SEQUENCE [LARGE SCALE GENOMIC DNA]</scope>
    <source>
        <strain evidence="1">FSU 9682</strain>
    </source>
</reference>
<dbReference type="VEuPathDB" id="FungiDB:LCOR_10165.1"/>
<organism evidence="1 2">
    <name type="scientific">Lichtheimia corymbifera JMRC:FSU:9682</name>
    <dbReference type="NCBI Taxonomy" id="1263082"/>
    <lineage>
        <taxon>Eukaryota</taxon>
        <taxon>Fungi</taxon>
        <taxon>Fungi incertae sedis</taxon>
        <taxon>Mucoromycota</taxon>
        <taxon>Mucoromycotina</taxon>
        <taxon>Mucoromycetes</taxon>
        <taxon>Mucorales</taxon>
        <taxon>Lichtheimiaceae</taxon>
        <taxon>Lichtheimia</taxon>
    </lineage>
</organism>
<protein>
    <submittedName>
        <fullName evidence="1">Uncharacterized protein</fullName>
    </submittedName>
</protein>
<dbReference type="EMBL" id="CBTN010000069">
    <property type="protein sequence ID" value="CDH59343.1"/>
    <property type="molecule type" value="Genomic_DNA"/>
</dbReference>
<proteinExistence type="predicted"/>
<keyword evidence="2" id="KW-1185">Reference proteome</keyword>
<dbReference type="Proteomes" id="UP000027586">
    <property type="component" value="Unassembled WGS sequence"/>
</dbReference>
<sequence>MIDYLDTASTIEWMGRFYSCHVVRNASFPPRSSRICHQTMHPVDTGSSSHLVHHFTSAAIALKTRPTFHMEEGSHRISLYTICTTHQRAIVISVYGMNTDNSMLSVHPLAPWCPWLSLWHLYIFSEQSFMSMS</sequence>
<evidence type="ECO:0000313" key="1">
    <source>
        <dbReference type="EMBL" id="CDH59343.1"/>
    </source>
</evidence>
<comment type="caution">
    <text evidence="1">The sequence shown here is derived from an EMBL/GenBank/DDBJ whole genome shotgun (WGS) entry which is preliminary data.</text>
</comment>
<evidence type="ECO:0000313" key="2">
    <source>
        <dbReference type="Proteomes" id="UP000027586"/>
    </source>
</evidence>